<dbReference type="STRING" id="1745343.A0A2J6PJ24"/>
<dbReference type="PANTHER" id="PTHR12755:SF3">
    <property type="entry name" value="POLYNUCLEOTIDE 5'-HYDROXYL-KINASE NOL9"/>
    <property type="match status" value="1"/>
</dbReference>
<comment type="subcellular location">
    <subcellularLocation>
        <location evidence="2">Nucleus</location>
        <location evidence="2">Nucleolus</location>
    </subcellularLocation>
</comment>
<keyword evidence="8" id="KW-0547">Nucleotide-binding</keyword>
<dbReference type="OrthoDB" id="4054781at2759"/>
<evidence type="ECO:0000256" key="8">
    <source>
        <dbReference type="ARBA" id="ARBA00022741"/>
    </source>
</evidence>
<name>A0A2J6PJ24_9HELO</name>
<dbReference type="InterPro" id="IPR032319">
    <property type="entry name" value="CLP1_P"/>
</dbReference>
<evidence type="ECO:0000313" key="14">
    <source>
        <dbReference type="EMBL" id="PMD14014.1"/>
    </source>
</evidence>
<evidence type="ECO:0000256" key="7">
    <source>
        <dbReference type="ARBA" id="ARBA00022679"/>
    </source>
</evidence>
<accession>A0A2J6PJ24</accession>
<evidence type="ECO:0000256" key="11">
    <source>
        <dbReference type="ARBA" id="ARBA00023242"/>
    </source>
</evidence>
<dbReference type="GO" id="GO:0000448">
    <property type="term" value="P:cleavage in ITS2 between 5.8S rRNA and LSU-rRNA of tricistronic rRNA transcript (SSU-rRNA, 5.8S rRNA, LSU-rRNA)"/>
    <property type="evidence" value="ECO:0007669"/>
    <property type="project" value="TreeGrafter"/>
</dbReference>
<keyword evidence="6" id="KW-0698">rRNA processing</keyword>
<evidence type="ECO:0000256" key="4">
    <source>
        <dbReference type="ARBA" id="ARBA00018706"/>
    </source>
</evidence>
<keyword evidence="11" id="KW-0539">Nucleus</keyword>
<evidence type="ECO:0000256" key="12">
    <source>
        <dbReference type="SAM" id="MobiDB-lite"/>
    </source>
</evidence>
<dbReference type="PANTHER" id="PTHR12755">
    <property type="entry name" value="CLEAVAGE/POLYADENYLATION FACTOR IA SUBUNIT CLP1P"/>
    <property type="match status" value="1"/>
</dbReference>
<proteinExistence type="inferred from homology"/>
<organism evidence="14 15">
    <name type="scientific">Hyaloscypha hepaticicola</name>
    <dbReference type="NCBI Taxonomy" id="2082293"/>
    <lineage>
        <taxon>Eukaryota</taxon>
        <taxon>Fungi</taxon>
        <taxon>Dikarya</taxon>
        <taxon>Ascomycota</taxon>
        <taxon>Pezizomycotina</taxon>
        <taxon>Leotiomycetes</taxon>
        <taxon>Helotiales</taxon>
        <taxon>Hyaloscyphaceae</taxon>
        <taxon>Hyaloscypha</taxon>
    </lineage>
</organism>
<dbReference type="Proteomes" id="UP000235672">
    <property type="component" value="Unassembled WGS sequence"/>
</dbReference>
<keyword evidence="9" id="KW-0418">Kinase</keyword>
<evidence type="ECO:0000313" key="15">
    <source>
        <dbReference type="Proteomes" id="UP000235672"/>
    </source>
</evidence>
<dbReference type="InterPro" id="IPR045116">
    <property type="entry name" value="Clp1/Grc3"/>
</dbReference>
<dbReference type="EMBL" id="KZ613525">
    <property type="protein sequence ID" value="PMD14014.1"/>
    <property type="molecule type" value="Genomic_DNA"/>
</dbReference>
<evidence type="ECO:0000256" key="9">
    <source>
        <dbReference type="ARBA" id="ARBA00022777"/>
    </source>
</evidence>
<keyword evidence="10" id="KW-0067">ATP-binding</keyword>
<dbReference type="GO" id="GO:0051731">
    <property type="term" value="F:polynucleotide 5'-hydroxyl-kinase activity"/>
    <property type="evidence" value="ECO:0007669"/>
    <property type="project" value="InterPro"/>
</dbReference>
<dbReference type="GO" id="GO:0005730">
    <property type="term" value="C:nucleolus"/>
    <property type="evidence" value="ECO:0007669"/>
    <property type="project" value="UniProtKB-SubCell"/>
</dbReference>
<evidence type="ECO:0000256" key="5">
    <source>
        <dbReference type="ARBA" id="ARBA00019824"/>
    </source>
</evidence>
<dbReference type="InterPro" id="IPR027417">
    <property type="entry name" value="P-loop_NTPase"/>
</dbReference>
<dbReference type="GO" id="GO:0005524">
    <property type="term" value="F:ATP binding"/>
    <property type="evidence" value="ECO:0007669"/>
    <property type="project" value="UniProtKB-KW"/>
</dbReference>
<evidence type="ECO:0000256" key="1">
    <source>
        <dbReference type="ARBA" id="ARBA00003798"/>
    </source>
</evidence>
<feature type="region of interest" description="Disordered" evidence="12">
    <location>
        <begin position="30"/>
        <end position="60"/>
    </location>
</feature>
<comment type="similarity">
    <text evidence="3">Belongs to the Clp1 family. NOL9/GRC3 subfamily.</text>
</comment>
<evidence type="ECO:0000256" key="3">
    <source>
        <dbReference type="ARBA" id="ARBA00011003"/>
    </source>
</evidence>
<dbReference type="AlphaFoldDB" id="A0A2J6PJ24"/>
<protein>
    <recommendedName>
        <fullName evidence="5">Polynucleotide 5'-hydroxyl-kinase GRC3</fullName>
    </recommendedName>
    <alternativeName>
        <fullName evidence="4">Polynucleotide 5'-hydroxyl-kinase grc3</fullName>
    </alternativeName>
</protein>
<keyword evidence="7" id="KW-0808">Transferase</keyword>
<evidence type="ECO:0000256" key="6">
    <source>
        <dbReference type="ARBA" id="ARBA00022552"/>
    </source>
</evidence>
<dbReference type="Gene3D" id="3.40.50.300">
    <property type="entry name" value="P-loop containing nucleotide triphosphate hydrolases"/>
    <property type="match status" value="1"/>
</dbReference>
<comment type="function">
    <text evidence="1">Polynucleotide 5'-kinase involved in rRNA processing.</text>
</comment>
<evidence type="ECO:0000256" key="2">
    <source>
        <dbReference type="ARBA" id="ARBA00004604"/>
    </source>
</evidence>
<keyword evidence="15" id="KW-1185">Reference proteome</keyword>
<dbReference type="FunFam" id="3.40.50.300:FF:001156">
    <property type="entry name" value="Polynucleotide 5-hydroxyl-kinase grc3"/>
    <property type="match status" value="1"/>
</dbReference>
<evidence type="ECO:0000259" key="13">
    <source>
        <dbReference type="Pfam" id="PF16575"/>
    </source>
</evidence>
<gene>
    <name evidence="14" type="ORF">NA56DRAFT_694326</name>
</gene>
<sequence>MSPNKKRKLDAPLAPLHLSAFAARKALATSSLRDSKSQNDQVYPKGVQAETNPVSFELPDSGTQARYGISSLQVMSEESGTNRTFMDLDETTQLSSSESRAKSPEIPVERPSITLSSFKPSKDTVRTLRDGTLSIRLAPGERLVIIGQFEISVQKGQITVMGSILRPSKRLYRVFAPSSHSLPVIRCLATDTESAELRLYPFKAGLRSLEFLSPLFGKLWNEGPSPLGSEYTDLVQKSKGATFQVLFSSDDGYPKAYLQPLISPPEWNEVLATCSIPSGQNPRAIMVCGPKSSGKSTFGKFLVNRLLSNSTDPSQTKQRIKPRGVALLDLDPGQPEYSPPGQLSLVYILEPNFGPSFTHPVPNAKSKVIRSHTTAAISPSFDPNLYMACVSDLFAHYRNLLSTEPNCPLVINTPGWVLGTGLEILVELITQIRPSDIIYMSQDGPVEVVDSLREAAHSTAVLTLPSQVSEFTTRTASHLRTMQSMSYFHQDSSKNAGLSWNSLPLTSIPPWEIRYSGENPGLLGVICYGEQPPPNLLAESINGSLVAVVVIDDMAAIPGWTLEGEETESAKQSHEEFMKTDDTEIRIFNQHSPQPHNLERPLIIRTPDEELPYFNPSNAISLDPTYSHSIGLALVRGIDVARRRLQVLTPITASVIEDITQAGKSIVLVNGKLDTPGWAYIEELTQKNYSDKATRKQLPGAKDNMDEEFSEVEGTEARDVNEHRILGDGFQNTPWVEKLEGSHGRGVGARVWRVRRDLGRNGDGSD</sequence>
<feature type="domain" description="Clp1 P-loop" evidence="13">
    <location>
        <begin position="289"/>
        <end position="490"/>
    </location>
</feature>
<dbReference type="Pfam" id="PF16575">
    <property type="entry name" value="CLP1_P"/>
    <property type="match status" value="1"/>
</dbReference>
<reference evidence="14 15" key="1">
    <citation type="submission" date="2016-05" db="EMBL/GenBank/DDBJ databases">
        <title>A degradative enzymes factory behind the ericoid mycorrhizal symbiosis.</title>
        <authorList>
            <consortium name="DOE Joint Genome Institute"/>
            <person name="Martino E."/>
            <person name="Morin E."/>
            <person name="Grelet G."/>
            <person name="Kuo A."/>
            <person name="Kohler A."/>
            <person name="Daghino S."/>
            <person name="Barry K."/>
            <person name="Choi C."/>
            <person name="Cichocki N."/>
            <person name="Clum A."/>
            <person name="Copeland A."/>
            <person name="Hainaut M."/>
            <person name="Haridas S."/>
            <person name="Labutti K."/>
            <person name="Lindquist E."/>
            <person name="Lipzen A."/>
            <person name="Khouja H.-R."/>
            <person name="Murat C."/>
            <person name="Ohm R."/>
            <person name="Olson A."/>
            <person name="Spatafora J."/>
            <person name="Veneault-Fourrey C."/>
            <person name="Henrissat B."/>
            <person name="Grigoriev I."/>
            <person name="Martin F."/>
            <person name="Perotto S."/>
        </authorList>
    </citation>
    <scope>NUCLEOTIDE SEQUENCE [LARGE SCALE GENOMIC DNA]</scope>
    <source>
        <strain evidence="14 15">UAMH 7357</strain>
    </source>
</reference>
<evidence type="ECO:0000256" key="10">
    <source>
        <dbReference type="ARBA" id="ARBA00022840"/>
    </source>
</evidence>